<sequence length="222" mass="25189">MCAGNGFATITHRNVIFILVLCCPNDGELLTCIVDRKPMQYDQDKLCCNGLHTRVENGLEKRCCNGTVYADLTHKCDNGIIVNIEEEIKNDTLQTSDVSPQTKNGPPKCPLCITGNHSGPAECKKKNKLNVRLEEIAQRKRDRLWLHVTVTRPEKYAGWRMILKTKSVCRECFQKGVAYVIFTNRWLDSLPEKSRITGSDVIVRKDQLSSFNCTVIRWAKTS</sequence>
<protein>
    <submittedName>
        <fullName evidence="2">Uncharacterized protein</fullName>
    </submittedName>
</protein>
<organism evidence="2 3">
    <name type="scientific">Dreissena polymorpha</name>
    <name type="common">Zebra mussel</name>
    <name type="synonym">Mytilus polymorpha</name>
    <dbReference type="NCBI Taxonomy" id="45954"/>
    <lineage>
        <taxon>Eukaryota</taxon>
        <taxon>Metazoa</taxon>
        <taxon>Spiralia</taxon>
        <taxon>Lophotrochozoa</taxon>
        <taxon>Mollusca</taxon>
        <taxon>Bivalvia</taxon>
        <taxon>Autobranchia</taxon>
        <taxon>Heteroconchia</taxon>
        <taxon>Euheterodonta</taxon>
        <taxon>Imparidentia</taxon>
        <taxon>Neoheterodontei</taxon>
        <taxon>Myida</taxon>
        <taxon>Dreissenoidea</taxon>
        <taxon>Dreissenidae</taxon>
        <taxon>Dreissena</taxon>
    </lineage>
</organism>
<evidence type="ECO:0000313" key="2">
    <source>
        <dbReference type="EMBL" id="KAH3859483.1"/>
    </source>
</evidence>
<proteinExistence type="predicted"/>
<keyword evidence="1" id="KW-0732">Signal</keyword>
<name>A0A9D4R9S1_DREPO</name>
<feature type="signal peptide" evidence="1">
    <location>
        <begin position="1"/>
        <end position="27"/>
    </location>
</feature>
<feature type="chain" id="PRO_5039424645" evidence="1">
    <location>
        <begin position="28"/>
        <end position="222"/>
    </location>
</feature>
<dbReference type="AlphaFoldDB" id="A0A9D4R9S1"/>
<evidence type="ECO:0000256" key="1">
    <source>
        <dbReference type="SAM" id="SignalP"/>
    </source>
</evidence>
<dbReference type="EMBL" id="JAIWYP010000003">
    <property type="protein sequence ID" value="KAH3859483.1"/>
    <property type="molecule type" value="Genomic_DNA"/>
</dbReference>
<comment type="caution">
    <text evidence="2">The sequence shown here is derived from an EMBL/GenBank/DDBJ whole genome shotgun (WGS) entry which is preliminary data.</text>
</comment>
<evidence type="ECO:0000313" key="3">
    <source>
        <dbReference type="Proteomes" id="UP000828390"/>
    </source>
</evidence>
<reference evidence="2" key="2">
    <citation type="submission" date="2020-11" db="EMBL/GenBank/DDBJ databases">
        <authorList>
            <person name="McCartney M.A."/>
            <person name="Auch B."/>
            <person name="Kono T."/>
            <person name="Mallez S."/>
            <person name="Becker A."/>
            <person name="Gohl D.M."/>
            <person name="Silverstein K.A.T."/>
            <person name="Koren S."/>
            <person name="Bechman K.B."/>
            <person name="Herman A."/>
            <person name="Abrahante J.E."/>
            <person name="Garbe J."/>
        </authorList>
    </citation>
    <scope>NUCLEOTIDE SEQUENCE</scope>
    <source>
        <strain evidence="2">Duluth1</strain>
        <tissue evidence="2">Whole animal</tissue>
    </source>
</reference>
<keyword evidence="3" id="KW-1185">Reference proteome</keyword>
<reference evidence="2" key="1">
    <citation type="journal article" date="2019" name="bioRxiv">
        <title>The Genome of the Zebra Mussel, Dreissena polymorpha: A Resource for Invasive Species Research.</title>
        <authorList>
            <person name="McCartney M.A."/>
            <person name="Auch B."/>
            <person name="Kono T."/>
            <person name="Mallez S."/>
            <person name="Zhang Y."/>
            <person name="Obille A."/>
            <person name="Becker A."/>
            <person name="Abrahante J.E."/>
            <person name="Garbe J."/>
            <person name="Badalamenti J.P."/>
            <person name="Herman A."/>
            <person name="Mangelson H."/>
            <person name="Liachko I."/>
            <person name="Sullivan S."/>
            <person name="Sone E.D."/>
            <person name="Koren S."/>
            <person name="Silverstein K.A.T."/>
            <person name="Beckman K.B."/>
            <person name="Gohl D.M."/>
        </authorList>
    </citation>
    <scope>NUCLEOTIDE SEQUENCE</scope>
    <source>
        <strain evidence="2">Duluth1</strain>
        <tissue evidence="2">Whole animal</tissue>
    </source>
</reference>
<dbReference type="Proteomes" id="UP000828390">
    <property type="component" value="Unassembled WGS sequence"/>
</dbReference>
<gene>
    <name evidence="2" type="ORF">DPMN_102300</name>
</gene>
<accession>A0A9D4R9S1</accession>